<comment type="caution">
    <text evidence="1">The sequence shown here is derived from an EMBL/GenBank/DDBJ whole genome shotgun (WGS) entry which is preliminary data.</text>
</comment>
<accession>A0ABD1NPP6</accession>
<keyword evidence="2" id="KW-1185">Reference proteome</keyword>
<proteinExistence type="predicted"/>
<sequence length="121" mass="12907">MGFSGAKCEAYYDVVGGGSLECGGVDANGGGLQGRANLLPTPLPLFPLPLFQRNLCLLPFSLLLPSSPALPPLNTAPTQPLRTGSESSFSVRNTSNASTLTSHILFFITLIFSWHRYIVQP</sequence>
<dbReference type="EMBL" id="JBGMDY010000001">
    <property type="protein sequence ID" value="KAL2349458.1"/>
    <property type="molecule type" value="Genomic_DNA"/>
</dbReference>
<evidence type="ECO:0000313" key="2">
    <source>
        <dbReference type="Proteomes" id="UP001603857"/>
    </source>
</evidence>
<protein>
    <submittedName>
        <fullName evidence="1">Uncharacterized protein</fullName>
    </submittedName>
</protein>
<name>A0ABD1NPP6_9FABA</name>
<dbReference type="AlphaFoldDB" id="A0ABD1NPP6"/>
<gene>
    <name evidence="1" type="ORF">Fmac_003458</name>
</gene>
<reference evidence="1 2" key="1">
    <citation type="submission" date="2024-08" db="EMBL/GenBank/DDBJ databases">
        <title>Insights into the chromosomal genome structure of Flemingia macrophylla.</title>
        <authorList>
            <person name="Ding Y."/>
            <person name="Zhao Y."/>
            <person name="Bi W."/>
            <person name="Wu M."/>
            <person name="Zhao G."/>
            <person name="Gong Y."/>
            <person name="Li W."/>
            <person name="Zhang P."/>
        </authorList>
    </citation>
    <scope>NUCLEOTIDE SEQUENCE [LARGE SCALE GENOMIC DNA]</scope>
    <source>
        <strain evidence="1">DYQJB</strain>
        <tissue evidence="1">Leaf</tissue>
    </source>
</reference>
<organism evidence="1 2">
    <name type="scientific">Flemingia macrophylla</name>
    <dbReference type="NCBI Taxonomy" id="520843"/>
    <lineage>
        <taxon>Eukaryota</taxon>
        <taxon>Viridiplantae</taxon>
        <taxon>Streptophyta</taxon>
        <taxon>Embryophyta</taxon>
        <taxon>Tracheophyta</taxon>
        <taxon>Spermatophyta</taxon>
        <taxon>Magnoliopsida</taxon>
        <taxon>eudicotyledons</taxon>
        <taxon>Gunneridae</taxon>
        <taxon>Pentapetalae</taxon>
        <taxon>rosids</taxon>
        <taxon>fabids</taxon>
        <taxon>Fabales</taxon>
        <taxon>Fabaceae</taxon>
        <taxon>Papilionoideae</taxon>
        <taxon>50 kb inversion clade</taxon>
        <taxon>NPAAA clade</taxon>
        <taxon>indigoferoid/millettioid clade</taxon>
        <taxon>Phaseoleae</taxon>
        <taxon>Flemingia</taxon>
    </lineage>
</organism>
<dbReference type="Proteomes" id="UP001603857">
    <property type="component" value="Unassembled WGS sequence"/>
</dbReference>
<evidence type="ECO:0000313" key="1">
    <source>
        <dbReference type="EMBL" id="KAL2349458.1"/>
    </source>
</evidence>